<dbReference type="AlphaFoldDB" id="A0A060M110"/>
<evidence type="ECO:0000313" key="2">
    <source>
        <dbReference type="Proteomes" id="UP000027142"/>
    </source>
</evidence>
<dbReference type="STRING" id="1246626.BleG1_3540"/>
<sequence length="57" mass="6556">MSAIYSRLVLAEIKMELLHHAHVLESQNMYELLQQVLATVKKIDAMDEDIQQKVTTS</sequence>
<dbReference type="EMBL" id="CP003923">
    <property type="protein sequence ID" value="AIC96087.1"/>
    <property type="molecule type" value="Genomic_DNA"/>
</dbReference>
<dbReference type="RefSeq" id="WP_158318556.1">
    <property type="nucleotide sequence ID" value="NZ_CP003923.1"/>
</dbReference>
<dbReference type="HOGENOM" id="CLU_2987034_0_0_9"/>
<dbReference type="Proteomes" id="UP000027142">
    <property type="component" value="Chromosome"/>
</dbReference>
<name>A0A060M110_9BACI</name>
<organism evidence="1 2">
    <name type="scientific">Shouchella lehensis G1</name>
    <dbReference type="NCBI Taxonomy" id="1246626"/>
    <lineage>
        <taxon>Bacteria</taxon>
        <taxon>Bacillati</taxon>
        <taxon>Bacillota</taxon>
        <taxon>Bacilli</taxon>
        <taxon>Bacillales</taxon>
        <taxon>Bacillaceae</taxon>
        <taxon>Shouchella</taxon>
    </lineage>
</organism>
<accession>A0A060M110</accession>
<proteinExistence type="predicted"/>
<reference evidence="1 2" key="1">
    <citation type="journal article" date="2014" name="Gene">
        <title>A comparative genomic analysis of the alkalitolerant soil bacterium Bacillus lehensis G1.</title>
        <authorList>
            <person name="Noor Y.M."/>
            <person name="Samsulrizal N.H."/>
            <person name="Jema'on N.A."/>
            <person name="Low K.O."/>
            <person name="Ramli A.N."/>
            <person name="Alias N.I."/>
            <person name="Damis S.I."/>
            <person name="Fuzi S.F."/>
            <person name="Isa M.N."/>
            <person name="Murad A.M."/>
            <person name="Raih M.F."/>
            <person name="Bakar F.D."/>
            <person name="Najimudin N."/>
            <person name="Mahadi N.M."/>
            <person name="Illias R.M."/>
        </authorList>
    </citation>
    <scope>NUCLEOTIDE SEQUENCE [LARGE SCALE GENOMIC DNA]</scope>
    <source>
        <strain evidence="1 2">G1</strain>
    </source>
</reference>
<protein>
    <submittedName>
        <fullName evidence="1">Uncharacterized protein</fullName>
    </submittedName>
</protein>
<keyword evidence="2" id="KW-1185">Reference proteome</keyword>
<evidence type="ECO:0000313" key="1">
    <source>
        <dbReference type="EMBL" id="AIC96087.1"/>
    </source>
</evidence>
<dbReference type="KEGG" id="ble:BleG1_3540"/>
<dbReference type="PATRIC" id="fig|1246626.3.peg.3529"/>
<gene>
    <name evidence="1" type="ORF">BleG1_3540</name>
</gene>